<accession>A0ABV5N2K3</accession>
<comment type="similarity">
    <text evidence="1">Belongs to the 'phage' integrase family.</text>
</comment>
<feature type="compositionally biased region" description="Polar residues" evidence="4">
    <location>
        <begin position="551"/>
        <end position="562"/>
    </location>
</feature>
<dbReference type="InterPro" id="IPR050090">
    <property type="entry name" value="Tyrosine_recombinase_XerCD"/>
</dbReference>
<dbReference type="SUPFAM" id="SSF56349">
    <property type="entry name" value="DNA breaking-rejoining enzymes"/>
    <property type="match status" value="1"/>
</dbReference>
<dbReference type="InterPro" id="IPR011010">
    <property type="entry name" value="DNA_brk_join_enz"/>
</dbReference>
<keyword evidence="7" id="KW-1185">Reference proteome</keyword>
<dbReference type="RefSeq" id="WP_381347048.1">
    <property type="nucleotide sequence ID" value="NZ_JBHMCY010000031.1"/>
</dbReference>
<sequence length="562" mass="62402">MPSARRAGSIYRRCECRDADGKLLGQTCPKLKRKNHGAPGIRQELPPDAEGKRRTFRRTGYGSVAEAQGDLSRLQAILDLPGDDPDEQRRVGDLLADVARRRADIPDTAEVQRRLGVGVPLDGRMTVAEWLDTWMAGKKTRATTTNGYASHIRVHLKPRIGHLRLDRLSVGHVQDMFDAIADDSDTVRAENEARREQLARTKWTKPGRPPAKERGRLAAERARLGEMKPFRKTNGPATRHAIRRTLRAALNAAIARQLITFNAAAHVELGSGARPKGLLWTPERVARWRETGEKPGPVMVWTPEQLGEFLDEAEKYRLYSIYHVIAHHGLRRGEAVGAEWDNTRLDARPPRIDVLTEIVVDGWTPVQTAPKTDSSMASVMIDRETVAVLRERRAQQLAERDAWNAQAAERRARGEEAHDWSDTGKIWTAEDGAWLHPDEVSKEFNRIRERADLPPINLRDLRHGAAALVKAGGGDLHDAKKKLRHSTIVLTSDTYMELFEEYEEELAERAAAAVPRARRGQQQAPAAGAVPQQGPGASQPVADADGELSTVRASTDKGQAAT</sequence>
<dbReference type="Gene3D" id="1.10.150.130">
    <property type="match status" value="1"/>
</dbReference>
<keyword evidence="2" id="KW-0238">DNA-binding</keyword>
<dbReference type="Gene3D" id="1.10.443.10">
    <property type="entry name" value="Intergrase catalytic core"/>
    <property type="match status" value="1"/>
</dbReference>
<dbReference type="PANTHER" id="PTHR30349:SF64">
    <property type="entry name" value="PROPHAGE INTEGRASE INTD-RELATED"/>
    <property type="match status" value="1"/>
</dbReference>
<dbReference type="InterPro" id="IPR013762">
    <property type="entry name" value="Integrase-like_cat_sf"/>
</dbReference>
<dbReference type="EMBL" id="JBHMCY010000031">
    <property type="protein sequence ID" value="MFB9464494.1"/>
    <property type="molecule type" value="Genomic_DNA"/>
</dbReference>
<evidence type="ECO:0000256" key="4">
    <source>
        <dbReference type="SAM" id="MobiDB-lite"/>
    </source>
</evidence>
<proteinExistence type="inferred from homology"/>
<dbReference type="PANTHER" id="PTHR30349">
    <property type="entry name" value="PHAGE INTEGRASE-RELATED"/>
    <property type="match status" value="1"/>
</dbReference>
<organism evidence="6 7">
    <name type="scientific">Streptomyces cinereospinus</name>
    <dbReference type="NCBI Taxonomy" id="285561"/>
    <lineage>
        <taxon>Bacteria</taxon>
        <taxon>Bacillati</taxon>
        <taxon>Actinomycetota</taxon>
        <taxon>Actinomycetes</taxon>
        <taxon>Kitasatosporales</taxon>
        <taxon>Streptomycetaceae</taxon>
        <taxon>Streptomyces</taxon>
    </lineage>
</organism>
<feature type="domain" description="Tyr recombinase" evidence="5">
    <location>
        <begin position="296"/>
        <end position="508"/>
    </location>
</feature>
<dbReference type="InterPro" id="IPR010998">
    <property type="entry name" value="Integrase_recombinase_N"/>
</dbReference>
<feature type="compositionally biased region" description="Low complexity" evidence="4">
    <location>
        <begin position="513"/>
        <end position="542"/>
    </location>
</feature>
<dbReference type="Pfam" id="PF00589">
    <property type="entry name" value="Phage_integrase"/>
    <property type="match status" value="1"/>
</dbReference>
<evidence type="ECO:0000313" key="6">
    <source>
        <dbReference type="EMBL" id="MFB9464494.1"/>
    </source>
</evidence>
<evidence type="ECO:0000256" key="3">
    <source>
        <dbReference type="ARBA" id="ARBA00023172"/>
    </source>
</evidence>
<comment type="caution">
    <text evidence="6">The sequence shown here is derived from an EMBL/GenBank/DDBJ whole genome shotgun (WGS) entry which is preliminary data.</text>
</comment>
<dbReference type="Proteomes" id="UP001589709">
    <property type="component" value="Unassembled WGS sequence"/>
</dbReference>
<reference evidence="6 7" key="1">
    <citation type="submission" date="2024-09" db="EMBL/GenBank/DDBJ databases">
        <authorList>
            <person name="Sun Q."/>
            <person name="Mori K."/>
        </authorList>
    </citation>
    <scope>NUCLEOTIDE SEQUENCE [LARGE SCALE GENOMIC DNA]</scope>
    <source>
        <strain evidence="6 7">JCM 6917</strain>
    </source>
</reference>
<name>A0ABV5N2K3_9ACTN</name>
<feature type="region of interest" description="Disordered" evidence="4">
    <location>
        <begin position="34"/>
        <end position="53"/>
    </location>
</feature>
<evidence type="ECO:0000313" key="7">
    <source>
        <dbReference type="Proteomes" id="UP001589709"/>
    </source>
</evidence>
<keyword evidence="3" id="KW-0233">DNA recombination</keyword>
<evidence type="ECO:0000256" key="2">
    <source>
        <dbReference type="ARBA" id="ARBA00023125"/>
    </source>
</evidence>
<dbReference type="PROSITE" id="PS51898">
    <property type="entry name" value="TYR_RECOMBINASE"/>
    <property type="match status" value="1"/>
</dbReference>
<protein>
    <submittedName>
        <fullName evidence="6">Tyrosine recombinase XerC</fullName>
    </submittedName>
</protein>
<evidence type="ECO:0000256" key="1">
    <source>
        <dbReference type="ARBA" id="ARBA00008857"/>
    </source>
</evidence>
<evidence type="ECO:0000259" key="5">
    <source>
        <dbReference type="PROSITE" id="PS51898"/>
    </source>
</evidence>
<gene>
    <name evidence="6" type="primary">xerC</name>
    <name evidence="6" type="ORF">ACFF45_17710</name>
</gene>
<dbReference type="InterPro" id="IPR002104">
    <property type="entry name" value="Integrase_catalytic"/>
</dbReference>
<feature type="region of interest" description="Disordered" evidence="4">
    <location>
        <begin position="513"/>
        <end position="562"/>
    </location>
</feature>